<dbReference type="Proteomes" id="UP000290649">
    <property type="component" value="Unassembled WGS sequence"/>
</dbReference>
<organism evidence="1 2">
    <name type="scientific">Anaerobacillus alkaliphilus</name>
    <dbReference type="NCBI Taxonomy" id="1548597"/>
    <lineage>
        <taxon>Bacteria</taxon>
        <taxon>Bacillati</taxon>
        <taxon>Bacillota</taxon>
        <taxon>Bacilli</taxon>
        <taxon>Bacillales</taxon>
        <taxon>Bacillaceae</taxon>
        <taxon>Anaerobacillus</taxon>
    </lineage>
</organism>
<gene>
    <name evidence="1" type="ORF">DS745_23965</name>
</gene>
<accession>A0A4V1LFQ0</accession>
<protein>
    <submittedName>
        <fullName evidence="1">Uncharacterized protein</fullName>
    </submittedName>
</protein>
<keyword evidence="2" id="KW-1185">Reference proteome</keyword>
<comment type="caution">
    <text evidence="1">The sequence shown here is derived from an EMBL/GenBank/DDBJ whole genome shotgun (WGS) entry which is preliminary data.</text>
</comment>
<proteinExistence type="predicted"/>
<sequence>MIKKLYFYFVYGNLINLSKTKRNVIVFPENTICIDTNCCDILLLVASEGCDELKQTKIKTF</sequence>
<dbReference type="AlphaFoldDB" id="A0A4V1LFQ0"/>
<dbReference type="EMBL" id="QOUX01000050">
    <property type="protein sequence ID" value="RXI95512.1"/>
    <property type="molecule type" value="Genomic_DNA"/>
</dbReference>
<name>A0A4V1LFQ0_9BACI</name>
<evidence type="ECO:0000313" key="2">
    <source>
        <dbReference type="Proteomes" id="UP000290649"/>
    </source>
</evidence>
<evidence type="ECO:0000313" key="1">
    <source>
        <dbReference type="EMBL" id="RXI95512.1"/>
    </source>
</evidence>
<reference evidence="1 2" key="1">
    <citation type="journal article" date="2019" name="Int. J. Syst. Evol. Microbiol.">
        <title>Anaerobacillus alkaliphilus sp. nov., a novel alkaliphilic and moderately halophilic bacterium.</title>
        <authorList>
            <person name="Borsodi A.K."/>
            <person name="Aszalos J.M."/>
            <person name="Bihari P."/>
            <person name="Nagy I."/>
            <person name="Schumann P."/>
            <person name="Sproer C."/>
            <person name="Kovacs A.L."/>
            <person name="Boka K."/>
            <person name="Dobosy P."/>
            <person name="Ovari M."/>
            <person name="Szili-Kovacs T."/>
            <person name="Toth E."/>
        </authorList>
    </citation>
    <scope>NUCLEOTIDE SEQUENCE [LARGE SCALE GENOMIC DNA]</scope>
    <source>
        <strain evidence="1 2">B16-10</strain>
    </source>
</reference>